<reference evidence="7 8" key="1">
    <citation type="submission" date="2015-08" db="EMBL/GenBank/DDBJ databases">
        <title>Next Generation Sequencing and Analysis of the Genome of Puccinia sorghi L Schw, the Causal Agent of Maize Common Rust.</title>
        <authorList>
            <person name="Rochi L."/>
            <person name="Burguener G."/>
            <person name="Darino M."/>
            <person name="Turjanski A."/>
            <person name="Kreff E."/>
            <person name="Dieguez M.J."/>
            <person name="Sacco F."/>
        </authorList>
    </citation>
    <scope>NUCLEOTIDE SEQUENCE [LARGE SCALE GENOMIC DNA]</scope>
    <source>
        <strain evidence="7 8">RO10H11247</strain>
    </source>
</reference>
<keyword evidence="8" id="KW-1185">Reference proteome</keyword>
<dbReference type="PRINTS" id="PR00392">
    <property type="entry name" value="PROFILIN"/>
</dbReference>
<evidence type="ECO:0000256" key="2">
    <source>
        <dbReference type="ARBA" id="ARBA00010058"/>
    </source>
</evidence>
<dbReference type="OrthoDB" id="421374at2759"/>
<dbReference type="AlphaFoldDB" id="A0A0L6VD36"/>
<keyword evidence="3" id="KW-0963">Cytoplasm</keyword>
<dbReference type="GO" id="GO:0005938">
    <property type="term" value="C:cell cortex"/>
    <property type="evidence" value="ECO:0007669"/>
    <property type="project" value="TreeGrafter"/>
</dbReference>
<name>A0A0L6VD36_9BASI</name>
<gene>
    <name evidence="7" type="ORF">VP01_1891g3</name>
</gene>
<dbReference type="STRING" id="27349.A0A0L6VD36"/>
<evidence type="ECO:0000256" key="4">
    <source>
        <dbReference type="ARBA" id="ARBA00023203"/>
    </source>
</evidence>
<dbReference type="SUPFAM" id="SSF55770">
    <property type="entry name" value="Profilin (actin-binding protein)"/>
    <property type="match status" value="1"/>
</dbReference>
<evidence type="ECO:0000313" key="7">
    <source>
        <dbReference type="EMBL" id="KNZ58634.1"/>
    </source>
</evidence>
<dbReference type="VEuPathDB" id="FungiDB:VP01_1891g3"/>
<comment type="caution">
    <text evidence="7">The sequence shown here is derived from an EMBL/GenBank/DDBJ whole genome shotgun (WGS) entry which is preliminary data.</text>
</comment>
<dbReference type="InterPro" id="IPR036140">
    <property type="entry name" value="PFN_sf"/>
</dbReference>
<dbReference type="FunFam" id="3.30.450.30:FF:000001">
    <property type="entry name" value="Profilin"/>
    <property type="match status" value="1"/>
</dbReference>
<dbReference type="Gene3D" id="3.30.450.30">
    <property type="entry name" value="Dynein light chain 2a, cytoplasmic"/>
    <property type="match status" value="1"/>
</dbReference>
<dbReference type="GO" id="GO:0003785">
    <property type="term" value="F:actin monomer binding"/>
    <property type="evidence" value="ECO:0007669"/>
    <property type="project" value="TreeGrafter"/>
</dbReference>
<comment type="subcellular location">
    <subcellularLocation>
        <location evidence="1">Cytoplasm</location>
        <location evidence="1">Cytoskeleton</location>
    </subcellularLocation>
</comment>
<comment type="similarity">
    <text evidence="2 6">Belongs to the profilin family.</text>
</comment>
<evidence type="ECO:0000256" key="5">
    <source>
        <dbReference type="ARBA" id="ARBA00023212"/>
    </source>
</evidence>
<evidence type="ECO:0000256" key="1">
    <source>
        <dbReference type="ARBA" id="ARBA00004245"/>
    </source>
</evidence>
<organism evidence="7 8">
    <name type="scientific">Puccinia sorghi</name>
    <dbReference type="NCBI Taxonomy" id="27349"/>
    <lineage>
        <taxon>Eukaryota</taxon>
        <taxon>Fungi</taxon>
        <taxon>Dikarya</taxon>
        <taxon>Basidiomycota</taxon>
        <taxon>Pucciniomycotina</taxon>
        <taxon>Pucciniomycetes</taxon>
        <taxon>Pucciniales</taxon>
        <taxon>Pucciniaceae</taxon>
        <taxon>Puccinia</taxon>
    </lineage>
</organism>
<dbReference type="PANTHER" id="PTHR11604:SF0">
    <property type="entry name" value="PROFILIN"/>
    <property type="match status" value="1"/>
</dbReference>
<evidence type="ECO:0000313" key="8">
    <source>
        <dbReference type="Proteomes" id="UP000037035"/>
    </source>
</evidence>
<proteinExistence type="inferred from homology"/>
<sequence length="187" mass="19379">MAQAHGQYPAADGALPRRRLCSTCLSKILETGGCHGDRLASHPVNVLYIRPRSLRSGGFGCGVTAAYVDSNLLGTGLFENAAILGQAGGEWATSSGFSISPEEQSKLVAGFEDFPTIQASGIYLAGTKYLTIHAEDRSIYGKKGGAGCICVKTKQAVIVGVYKAGVQPGAAAKCAESLADYLVSTGF</sequence>
<dbReference type="GO" id="GO:0005856">
    <property type="term" value="C:cytoskeleton"/>
    <property type="evidence" value="ECO:0007669"/>
    <property type="project" value="UniProtKB-SubCell"/>
</dbReference>
<protein>
    <recommendedName>
        <fullName evidence="6">Profilin</fullName>
    </recommendedName>
</protein>
<dbReference type="PRINTS" id="PR01640">
    <property type="entry name" value="PROFILINPLNT"/>
</dbReference>
<dbReference type="InterPro" id="IPR005455">
    <property type="entry name" value="PFN_euk"/>
</dbReference>
<dbReference type="EMBL" id="LAVV01006716">
    <property type="protein sequence ID" value="KNZ58634.1"/>
    <property type="molecule type" value="Genomic_DNA"/>
</dbReference>
<dbReference type="PANTHER" id="PTHR11604">
    <property type="entry name" value="PROFILIN"/>
    <property type="match status" value="1"/>
</dbReference>
<dbReference type="Proteomes" id="UP000037035">
    <property type="component" value="Unassembled WGS sequence"/>
</dbReference>
<evidence type="ECO:0000256" key="6">
    <source>
        <dbReference type="RuleBase" id="RU003909"/>
    </source>
</evidence>
<evidence type="ECO:0000256" key="3">
    <source>
        <dbReference type="ARBA" id="ARBA00022490"/>
    </source>
</evidence>
<keyword evidence="4 6" id="KW-0009">Actin-binding</keyword>
<dbReference type="SMART" id="SM00392">
    <property type="entry name" value="PROF"/>
    <property type="match status" value="1"/>
</dbReference>
<dbReference type="CDD" id="cd00148">
    <property type="entry name" value="PROF"/>
    <property type="match status" value="1"/>
</dbReference>
<keyword evidence="5" id="KW-0206">Cytoskeleton</keyword>
<dbReference type="InterPro" id="IPR048278">
    <property type="entry name" value="PFN"/>
</dbReference>
<dbReference type="Pfam" id="PF00235">
    <property type="entry name" value="Profilin"/>
    <property type="match status" value="1"/>
</dbReference>
<accession>A0A0L6VD36</accession>